<evidence type="ECO:0008006" key="9">
    <source>
        <dbReference type="Google" id="ProtNLM"/>
    </source>
</evidence>
<evidence type="ECO:0000256" key="6">
    <source>
        <dbReference type="SAM" id="Phobius"/>
    </source>
</evidence>
<feature type="transmembrane region" description="Helical" evidence="6">
    <location>
        <begin position="103"/>
        <end position="122"/>
    </location>
</feature>
<dbReference type="InterPro" id="IPR036259">
    <property type="entry name" value="MFS_trans_sf"/>
</dbReference>
<feature type="transmembrane region" description="Helical" evidence="6">
    <location>
        <begin position="364"/>
        <end position="387"/>
    </location>
</feature>
<comment type="caution">
    <text evidence="7">The sequence shown here is derived from an EMBL/GenBank/DDBJ whole genome shotgun (WGS) entry which is preliminary data.</text>
</comment>
<proteinExistence type="predicted"/>
<evidence type="ECO:0000256" key="1">
    <source>
        <dbReference type="ARBA" id="ARBA00004141"/>
    </source>
</evidence>
<dbReference type="PANTHER" id="PTHR23502:SF30">
    <property type="entry name" value="TRANSPORTER, PUTATIVE (AFU_ORTHOLOGUE AFUA_8G04702)-RELATED"/>
    <property type="match status" value="1"/>
</dbReference>
<evidence type="ECO:0000256" key="3">
    <source>
        <dbReference type="ARBA" id="ARBA00022989"/>
    </source>
</evidence>
<feature type="transmembrane region" description="Helical" evidence="6">
    <location>
        <begin position="134"/>
        <end position="151"/>
    </location>
</feature>
<dbReference type="SUPFAM" id="SSF103473">
    <property type="entry name" value="MFS general substrate transporter"/>
    <property type="match status" value="1"/>
</dbReference>
<feature type="transmembrane region" description="Helical" evidence="6">
    <location>
        <begin position="408"/>
        <end position="427"/>
    </location>
</feature>
<dbReference type="PANTHER" id="PTHR23502">
    <property type="entry name" value="MAJOR FACILITATOR SUPERFAMILY"/>
    <property type="match status" value="1"/>
</dbReference>
<evidence type="ECO:0000256" key="2">
    <source>
        <dbReference type="ARBA" id="ARBA00022692"/>
    </source>
</evidence>
<dbReference type="EMBL" id="JAPDFR010000007">
    <property type="protein sequence ID" value="KAK0385317.1"/>
    <property type="molecule type" value="Genomic_DNA"/>
</dbReference>
<keyword evidence="8" id="KW-1185">Reference proteome</keyword>
<reference evidence="7" key="1">
    <citation type="submission" date="2022-10" db="EMBL/GenBank/DDBJ databases">
        <title>Determination and structural analysis of whole genome sequence of Sarocladium strictum F4-1.</title>
        <authorList>
            <person name="Hu L."/>
            <person name="Jiang Y."/>
        </authorList>
    </citation>
    <scope>NUCLEOTIDE SEQUENCE</scope>
    <source>
        <strain evidence="7">F4-1</strain>
    </source>
</reference>
<sequence>MTSPDTISPAPRYEAEFIPGTVQLVDNEGKLDVHHADNIKQHDVVLIPTPSDSPDDPLNWSPLRKNTQLFCICVYCIAVGYATAAIYSVLVPINIATGLTIDTLVSGTGYMFLTLGWGCLFWQPLAQKYGKRPVYLFSLLGTAGMMVWAPYATTKGQWIANKAIQGFIGAPVESLAEISISDVWFTHERGTYIGYYAFALLGSNFLAPILSGFINDGQSWEWVLHWCSILCGAGFVLCFFLMEETNYKRCVDGQPQMSGQGEGQSADVEKTGVPPSSVPRGEEESFPQQSQLSYWQRLALFKSKDARNDYSILEGVRRPFVYFGFPGVVFSGFMYGAVVCWHNLLNGTVSPFLSSPPYNFKASMVGLSYVSCLIGVAIATPYSGHFGDWFVLWRSRRNNGIMEPEFRLWLFVATLVATPFSLLLWGLGAASQIHWFGLIFAMCVYAFSIAIGASLSISYVIDSYGVTPWITNMGTRNAFILGAVVSMAQISVSFLFIMYGRKFRQATAGLYQRYAVAEH</sequence>
<comment type="subcellular location">
    <subcellularLocation>
        <location evidence="1">Membrane</location>
        <topology evidence="1">Multi-pass membrane protein</topology>
    </subcellularLocation>
</comment>
<keyword evidence="2 6" id="KW-0812">Transmembrane</keyword>
<feature type="transmembrane region" description="Helical" evidence="6">
    <location>
        <begin position="163"/>
        <end position="185"/>
    </location>
</feature>
<evidence type="ECO:0000256" key="4">
    <source>
        <dbReference type="ARBA" id="ARBA00023136"/>
    </source>
</evidence>
<evidence type="ECO:0000256" key="5">
    <source>
        <dbReference type="SAM" id="MobiDB-lite"/>
    </source>
</evidence>
<evidence type="ECO:0000313" key="8">
    <source>
        <dbReference type="Proteomes" id="UP001175261"/>
    </source>
</evidence>
<feature type="transmembrane region" description="Helical" evidence="6">
    <location>
        <begin position="222"/>
        <end position="242"/>
    </location>
</feature>
<keyword evidence="4 6" id="KW-0472">Membrane</keyword>
<dbReference type="GO" id="GO:0005886">
    <property type="term" value="C:plasma membrane"/>
    <property type="evidence" value="ECO:0007669"/>
    <property type="project" value="TreeGrafter"/>
</dbReference>
<feature type="transmembrane region" description="Helical" evidence="6">
    <location>
        <begin position="69"/>
        <end position="91"/>
    </location>
</feature>
<dbReference type="Gene3D" id="1.20.1250.20">
    <property type="entry name" value="MFS general substrate transporter like domains"/>
    <property type="match status" value="1"/>
</dbReference>
<protein>
    <recommendedName>
        <fullName evidence="9">Major facilitator superfamily (MFS) profile domain-containing protein</fullName>
    </recommendedName>
</protein>
<feature type="transmembrane region" description="Helical" evidence="6">
    <location>
        <begin position="320"/>
        <end position="344"/>
    </location>
</feature>
<dbReference type="InterPro" id="IPR011701">
    <property type="entry name" value="MFS"/>
</dbReference>
<accession>A0AA39GFU5</accession>
<dbReference type="GO" id="GO:0022857">
    <property type="term" value="F:transmembrane transporter activity"/>
    <property type="evidence" value="ECO:0007669"/>
    <property type="project" value="InterPro"/>
</dbReference>
<feature type="transmembrane region" description="Helical" evidence="6">
    <location>
        <begin position="433"/>
        <end position="457"/>
    </location>
</feature>
<dbReference type="Pfam" id="PF07690">
    <property type="entry name" value="MFS_1"/>
    <property type="match status" value="1"/>
</dbReference>
<feature type="transmembrane region" description="Helical" evidence="6">
    <location>
        <begin position="192"/>
        <end position="210"/>
    </location>
</feature>
<evidence type="ECO:0000313" key="7">
    <source>
        <dbReference type="EMBL" id="KAK0385317.1"/>
    </source>
</evidence>
<dbReference type="AlphaFoldDB" id="A0AA39GFU5"/>
<keyword evidence="3 6" id="KW-1133">Transmembrane helix</keyword>
<feature type="transmembrane region" description="Helical" evidence="6">
    <location>
        <begin position="478"/>
        <end position="499"/>
    </location>
</feature>
<dbReference type="Proteomes" id="UP001175261">
    <property type="component" value="Unassembled WGS sequence"/>
</dbReference>
<gene>
    <name evidence="7" type="ORF">NLU13_7793</name>
</gene>
<name>A0AA39GFU5_SARSR</name>
<feature type="region of interest" description="Disordered" evidence="5">
    <location>
        <begin position="258"/>
        <end position="285"/>
    </location>
</feature>
<organism evidence="7 8">
    <name type="scientific">Sarocladium strictum</name>
    <name type="common">Black bundle disease fungus</name>
    <name type="synonym">Acremonium strictum</name>
    <dbReference type="NCBI Taxonomy" id="5046"/>
    <lineage>
        <taxon>Eukaryota</taxon>
        <taxon>Fungi</taxon>
        <taxon>Dikarya</taxon>
        <taxon>Ascomycota</taxon>
        <taxon>Pezizomycotina</taxon>
        <taxon>Sordariomycetes</taxon>
        <taxon>Hypocreomycetidae</taxon>
        <taxon>Hypocreales</taxon>
        <taxon>Sarocladiaceae</taxon>
        <taxon>Sarocladium</taxon>
    </lineage>
</organism>